<dbReference type="Proteomes" id="UP001327027">
    <property type="component" value="Unassembled WGS sequence"/>
</dbReference>
<dbReference type="Gene3D" id="2.130.10.10">
    <property type="entry name" value="YVTN repeat-like/Quinoprotein amine dehydrogenase"/>
    <property type="match status" value="1"/>
</dbReference>
<evidence type="ECO:0000313" key="3">
    <source>
        <dbReference type="Proteomes" id="UP001327027"/>
    </source>
</evidence>
<dbReference type="InterPro" id="IPR018391">
    <property type="entry name" value="PQQ_b-propeller_rpt"/>
</dbReference>
<dbReference type="InterPro" id="IPR011047">
    <property type="entry name" value="Quinoprotein_ADH-like_sf"/>
</dbReference>
<organism evidence="2 3">
    <name type="scientific">Aquimarina gracilis</name>
    <dbReference type="NCBI Taxonomy" id="874422"/>
    <lineage>
        <taxon>Bacteria</taxon>
        <taxon>Pseudomonadati</taxon>
        <taxon>Bacteroidota</taxon>
        <taxon>Flavobacteriia</taxon>
        <taxon>Flavobacteriales</taxon>
        <taxon>Flavobacteriaceae</taxon>
        <taxon>Aquimarina</taxon>
    </lineage>
</organism>
<accession>A0ABU5ZY99</accession>
<dbReference type="InterPro" id="IPR002372">
    <property type="entry name" value="PQQ_rpt_dom"/>
</dbReference>
<dbReference type="SMART" id="SM00564">
    <property type="entry name" value="PQQ"/>
    <property type="match status" value="3"/>
</dbReference>
<feature type="domain" description="Pyrrolo-quinoline quinone repeat" evidence="1">
    <location>
        <begin position="169"/>
        <end position="292"/>
    </location>
</feature>
<gene>
    <name evidence="2" type="ORF">U6A24_15085</name>
</gene>
<sequence length="645" mass="72921">MRKNYFAIFFAMVTFLTYSQRNANQTLDFDSKVQDLIIVPFNGIAAISDNTTMHGYNPEDGKTLWSVPIPKTSATSMGANLATDALANGLTPNSLLGLNAKANGADFSVIPDTPFLQKFFDNRLYVINSFNGDMIFEPKESNVFFFQAEYLFDEDALLIRGMEQKKLIIAKYDIKSKEYIWKTTVSEKFGSVLTKLTAIIGKNPTAGKDEMVYTKDKVFLLAKGKFYALDKKTGKLLWNAEDEDTDYNSFFSSLDGQNVLLTQAVGLFKGKEILDLRNANDGIPIWKDPIKTKFLVLFEDWQDKMLLAHYKGFNFYDYKTGEKVWKKDPKGKGIKSVIPIDKDFLYVYDDEMMLLDKEGQKKWKKDVKICDDEEDPIFFLEKTNNGKILYVTATYANLVDYTTGKKLWKGNLKLNEKRPTFAKFNDKTGDFVIYNDEELYKFNENSTEKPKPYAKLKLKNEKLITSMELFGDNVSITGQSEVVGVDNSGNVTFHNKYVQPGELGRRLGKSALMLGRFAAAAATTTVTTSVTYRDANGNTVTQTSGPQAVFGERAKAIGEAGYMGGTFSQQFVQDRYHALQETDKYAIIFAKGDNGERLLIKVNKQTGKEVDKIIVESTKPVYDYDTVSEDLYYSKGNKVMIFKAE</sequence>
<proteinExistence type="predicted"/>
<dbReference type="EMBL" id="JAYKLX010000007">
    <property type="protein sequence ID" value="MEB3346801.1"/>
    <property type="molecule type" value="Genomic_DNA"/>
</dbReference>
<evidence type="ECO:0000313" key="2">
    <source>
        <dbReference type="EMBL" id="MEB3346801.1"/>
    </source>
</evidence>
<reference evidence="2 3" key="1">
    <citation type="journal article" date="2013" name="Int. J. Syst. Evol. Microbiol.">
        <title>Aquimarina gracilis sp. nov., isolated from the gut microflora of a mussel, Mytilus coruscus, and emended description of Aquimarina spongiae.</title>
        <authorList>
            <person name="Park S.C."/>
            <person name="Choe H.N."/>
            <person name="Baik K.S."/>
            <person name="Seong C.N."/>
        </authorList>
    </citation>
    <scope>NUCLEOTIDE SEQUENCE [LARGE SCALE GENOMIC DNA]</scope>
    <source>
        <strain evidence="2 3">PSC32</strain>
    </source>
</reference>
<evidence type="ECO:0000259" key="1">
    <source>
        <dbReference type="Pfam" id="PF13360"/>
    </source>
</evidence>
<protein>
    <submittedName>
        <fullName evidence="2">PQQ-binding-like beta-propeller repeat protein</fullName>
    </submittedName>
</protein>
<dbReference type="PANTHER" id="PTHR34512">
    <property type="entry name" value="CELL SURFACE PROTEIN"/>
    <property type="match status" value="1"/>
</dbReference>
<comment type="caution">
    <text evidence="2">The sequence shown here is derived from an EMBL/GenBank/DDBJ whole genome shotgun (WGS) entry which is preliminary data.</text>
</comment>
<dbReference type="Pfam" id="PF13360">
    <property type="entry name" value="PQQ_2"/>
    <property type="match status" value="2"/>
</dbReference>
<dbReference type="PANTHER" id="PTHR34512:SF30">
    <property type="entry name" value="OUTER MEMBRANE PROTEIN ASSEMBLY FACTOR BAMB"/>
    <property type="match status" value="1"/>
</dbReference>
<keyword evidence="3" id="KW-1185">Reference proteome</keyword>
<name>A0ABU5ZY99_9FLAO</name>
<dbReference type="RefSeq" id="WP_324180827.1">
    <property type="nucleotide sequence ID" value="NZ_BAABAW010000020.1"/>
</dbReference>
<dbReference type="SUPFAM" id="SSF50998">
    <property type="entry name" value="Quinoprotein alcohol dehydrogenase-like"/>
    <property type="match status" value="1"/>
</dbReference>
<feature type="domain" description="Pyrrolo-quinoline quinone repeat" evidence="1">
    <location>
        <begin position="316"/>
        <end position="441"/>
    </location>
</feature>
<dbReference type="InterPro" id="IPR015943">
    <property type="entry name" value="WD40/YVTN_repeat-like_dom_sf"/>
</dbReference>